<dbReference type="Proteomes" id="UP001620645">
    <property type="component" value="Unassembled WGS sequence"/>
</dbReference>
<comment type="similarity">
    <text evidence="2">Belongs to the RRN7/TAF1B family.</text>
</comment>
<keyword evidence="7" id="KW-0238">DNA-binding</keyword>
<keyword evidence="10" id="KW-0175">Coiled coil</keyword>
<evidence type="ECO:0000256" key="1">
    <source>
        <dbReference type="ARBA" id="ARBA00004604"/>
    </source>
</evidence>
<keyword evidence="12" id="KW-0812">Transmembrane</keyword>
<evidence type="ECO:0000256" key="3">
    <source>
        <dbReference type="ARBA" id="ARBA00022723"/>
    </source>
</evidence>
<comment type="subcellular location">
    <subcellularLocation>
        <location evidence="1">Nucleus</location>
        <location evidence="1">Nucleolus</location>
    </subcellularLocation>
</comment>
<dbReference type="InterPro" id="IPR033599">
    <property type="entry name" value="TAF1B/Rrn7"/>
</dbReference>
<name>A0ABD2JSY8_HETSC</name>
<keyword evidence="14" id="KW-1185">Reference proteome</keyword>
<feature type="region of interest" description="Disordered" evidence="11">
    <location>
        <begin position="55"/>
        <end position="76"/>
    </location>
</feature>
<dbReference type="GO" id="GO:0008270">
    <property type="term" value="F:zinc ion binding"/>
    <property type="evidence" value="ECO:0007669"/>
    <property type="project" value="UniProtKB-KW"/>
</dbReference>
<feature type="transmembrane region" description="Helical" evidence="12">
    <location>
        <begin position="258"/>
        <end position="282"/>
    </location>
</feature>
<keyword evidence="5" id="KW-0862">Zinc</keyword>
<keyword evidence="4" id="KW-0863">Zinc-finger</keyword>
<evidence type="ECO:0000313" key="13">
    <source>
        <dbReference type="EMBL" id="KAL3093708.1"/>
    </source>
</evidence>
<evidence type="ECO:0000256" key="5">
    <source>
        <dbReference type="ARBA" id="ARBA00022833"/>
    </source>
</evidence>
<sequence>MSSGGDHGEMVCEVCGTDTFTLDGGFYYCDGCGERSKGHRETEIEYQDAPLVNIKRSQKKADRPKGEGKGTRERPRKLRVDPHLCERALAQDGDFPAYMDTVGTRICTSTKIVAKVASVLTDEPFRLPKQCVHFSRLILFAYFREASVAFCEGETAVDAQKDAFCPLVRRTKAEIHKLRKEREAQAKERRTQRRRERIEQSTVWEQLTRTFTAGSGDDDSDEDNAAEGAAERWKTEPISLFQRVTTALSTKAVNMAAMLYLGIDLLLCIVFLAVQMVGAHWVQLSDIFRWYREGRFSVSNSQLCALNFSTCWELDNGRSNAEFCASRLSRRFFGRCLFTTPYYAIQSSSESFRVLSFLTQFVGIPKSIQTAPFKNVLFRLVYNLNLPCAFERQLSALLDVLPPPMFTDYGAQRLGAAIPMIDKNELLQLLLSVPIGSQGPKGGNRSVGFITFLRYAFGQKQHERGTNAENIEILKDRRRTVIWQWLPMPSEVNAAALVLFAMKLFFGLDGEDDKQQPRDGTDDATQCGDGGSPSPVFSFDHWLLQLQLRMHCWQGTTVQKVLDKTFSACQLERSNIEIPYRRPTAGYCLGGSRLFHRCRRQPFAGCVPNALHNRVQPRLFEHSFPRLHHLPVTPSVLLPISNEELYAPLQFQSVLSRPLLDIVNRSHLNEAEQTLVEQLDRQNTKIFFRNFYNSTLSAYLPTHHGNEQISPLQKLFPRSDKYSRFPHPKIHPPRMSAIVAQPLRRMKWLRAIFAASEYTMPTPFRLLLRHLALCVSEWEEVLYMAFLAIQGMFIDLNTGRRRPITKEKQRRRPRHGFCPSSASSSDEATVDNQQKDVMHGTEAAEEEHVEEEEAETEHQLFMISSSSSSEEEDF</sequence>
<dbReference type="GO" id="GO:0005730">
    <property type="term" value="C:nucleolus"/>
    <property type="evidence" value="ECO:0007669"/>
    <property type="project" value="UniProtKB-SubCell"/>
</dbReference>
<keyword evidence="3" id="KW-0479">Metal-binding</keyword>
<evidence type="ECO:0000313" key="14">
    <source>
        <dbReference type="Proteomes" id="UP001620645"/>
    </source>
</evidence>
<keyword evidence="6" id="KW-0805">Transcription regulation</keyword>
<evidence type="ECO:0000256" key="7">
    <source>
        <dbReference type="ARBA" id="ARBA00023125"/>
    </source>
</evidence>
<feature type="coiled-coil region" evidence="10">
    <location>
        <begin position="168"/>
        <end position="195"/>
    </location>
</feature>
<feature type="compositionally biased region" description="Basic and acidic residues" evidence="11">
    <location>
        <begin position="59"/>
        <end position="76"/>
    </location>
</feature>
<gene>
    <name evidence="13" type="ORF">niasHS_006270</name>
</gene>
<evidence type="ECO:0000256" key="6">
    <source>
        <dbReference type="ARBA" id="ARBA00023015"/>
    </source>
</evidence>
<organism evidence="13 14">
    <name type="scientific">Heterodera schachtii</name>
    <name type="common">Sugarbeet cyst nematode worm</name>
    <name type="synonym">Tylenchus schachtii</name>
    <dbReference type="NCBI Taxonomy" id="97005"/>
    <lineage>
        <taxon>Eukaryota</taxon>
        <taxon>Metazoa</taxon>
        <taxon>Ecdysozoa</taxon>
        <taxon>Nematoda</taxon>
        <taxon>Chromadorea</taxon>
        <taxon>Rhabditida</taxon>
        <taxon>Tylenchina</taxon>
        <taxon>Tylenchomorpha</taxon>
        <taxon>Tylenchoidea</taxon>
        <taxon>Heteroderidae</taxon>
        <taxon>Heteroderinae</taxon>
        <taxon>Heterodera</taxon>
    </lineage>
</organism>
<evidence type="ECO:0000256" key="10">
    <source>
        <dbReference type="SAM" id="Coils"/>
    </source>
</evidence>
<accession>A0ABD2JSY8</accession>
<feature type="compositionally biased region" description="Acidic residues" evidence="11">
    <location>
        <begin position="843"/>
        <end position="855"/>
    </location>
</feature>
<keyword evidence="9" id="KW-0539">Nucleus</keyword>
<reference evidence="13 14" key="1">
    <citation type="submission" date="2024-10" db="EMBL/GenBank/DDBJ databases">
        <authorList>
            <person name="Kim D."/>
        </authorList>
    </citation>
    <scope>NUCLEOTIDE SEQUENCE [LARGE SCALE GENOMIC DNA]</scope>
    <source>
        <strain evidence="13">Taebaek</strain>
    </source>
</reference>
<feature type="region of interest" description="Disordered" evidence="11">
    <location>
        <begin position="804"/>
        <end position="874"/>
    </location>
</feature>
<keyword evidence="8" id="KW-0804">Transcription</keyword>
<evidence type="ECO:0000256" key="8">
    <source>
        <dbReference type="ARBA" id="ARBA00023163"/>
    </source>
</evidence>
<protein>
    <recommendedName>
        <fullName evidence="15">TATA box-binding protein-associated factor RNA polymerase I subunit B</fullName>
    </recommendedName>
</protein>
<proteinExistence type="inferred from homology"/>
<keyword evidence="12" id="KW-1133">Transmembrane helix</keyword>
<dbReference type="EMBL" id="JBICCN010000107">
    <property type="protein sequence ID" value="KAL3093708.1"/>
    <property type="molecule type" value="Genomic_DNA"/>
</dbReference>
<evidence type="ECO:0008006" key="15">
    <source>
        <dbReference type="Google" id="ProtNLM"/>
    </source>
</evidence>
<evidence type="ECO:0000256" key="2">
    <source>
        <dbReference type="ARBA" id="ARBA00006899"/>
    </source>
</evidence>
<dbReference type="PANTHER" id="PTHR31576">
    <property type="entry name" value="TATA BOX-BINDING PROTEIN-ASSOCIATED FACTOR RNA POLYMERASE I SUBUNIT B"/>
    <property type="match status" value="1"/>
</dbReference>
<evidence type="ECO:0000256" key="9">
    <source>
        <dbReference type="ARBA" id="ARBA00023242"/>
    </source>
</evidence>
<feature type="compositionally biased region" description="Polar residues" evidence="11">
    <location>
        <begin position="820"/>
        <end position="832"/>
    </location>
</feature>
<keyword evidence="12" id="KW-0472">Membrane</keyword>
<comment type="caution">
    <text evidence="13">The sequence shown here is derived from an EMBL/GenBank/DDBJ whole genome shotgun (WGS) entry which is preliminary data.</text>
</comment>
<evidence type="ECO:0000256" key="12">
    <source>
        <dbReference type="SAM" id="Phobius"/>
    </source>
</evidence>
<evidence type="ECO:0000256" key="11">
    <source>
        <dbReference type="SAM" id="MobiDB-lite"/>
    </source>
</evidence>
<dbReference type="GO" id="GO:0003677">
    <property type="term" value="F:DNA binding"/>
    <property type="evidence" value="ECO:0007669"/>
    <property type="project" value="UniProtKB-KW"/>
</dbReference>
<feature type="compositionally biased region" description="Basic residues" evidence="11">
    <location>
        <begin position="804"/>
        <end position="815"/>
    </location>
</feature>
<evidence type="ECO:0000256" key="4">
    <source>
        <dbReference type="ARBA" id="ARBA00022771"/>
    </source>
</evidence>
<dbReference type="PANTHER" id="PTHR31576:SF2">
    <property type="entry name" value="TATA BOX-BINDING PROTEIN-ASSOCIATED FACTOR RNA POLYMERASE I SUBUNIT B"/>
    <property type="match status" value="1"/>
</dbReference>
<dbReference type="AlphaFoldDB" id="A0ABD2JSY8"/>